<dbReference type="RefSeq" id="WP_020833981.1">
    <property type="nucleotide sequence ID" value="NC_021846.1"/>
</dbReference>
<accession>S5LYT1</accession>
<sequence>MKLKKNVLIFCDLDGTALASDHTFSQITKEVVKKVYGKNYYFIPVTARSTKDAIDFQSIHLELDKLGGIASGNNGSHIYDFKNKTWIERAYVSEENIKKIFNLTYGQIGKYKVHFFSDQTCFVYGEGENSKYWSEIMQMDYKIIEKLSDINEKINHLVVILEKNPSEQIQNNFLEKFKIISNELDIIKYTDRVYELAVKGINKGSVIRKVQQYLNLDNSNTSVFCFGDSFNDIEMFKEAEFPVAMENAIDELKQIAKFITLSNDNDGVAKFIEKNILKEEKE</sequence>
<dbReference type="Pfam" id="PF08282">
    <property type="entry name" value="Hydrolase_3"/>
    <property type="match status" value="1"/>
</dbReference>
<keyword evidence="2" id="KW-1185">Reference proteome</keyword>
<proteinExistence type="predicted"/>
<evidence type="ECO:0000313" key="2">
    <source>
        <dbReference type="Proteomes" id="UP000014984"/>
    </source>
</evidence>
<dbReference type="InterPro" id="IPR006379">
    <property type="entry name" value="HAD-SF_hydro_IIB"/>
</dbReference>
<dbReference type="SUPFAM" id="SSF56784">
    <property type="entry name" value="HAD-like"/>
    <property type="match status" value="1"/>
</dbReference>
<dbReference type="SFLD" id="SFLDG01140">
    <property type="entry name" value="C2.B:_Phosphomannomutase_and_P"/>
    <property type="match status" value="1"/>
</dbReference>
<name>S5LYT1_9MOLU</name>
<dbReference type="PATRIC" id="fig|1276220.3.peg.166"/>
<dbReference type="PROSITE" id="PS01229">
    <property type="entry name" value="COF_2"/>
    <property type="match status" value="1"/>
</dbReference>
<dbReference type="GO" id="GO:0016791">
    <property type="term" value="F:phosphatase activity"/>
    <property type="evidence" value="ECO:0007669"/>
    <property type="project" value="TreeGrafter"/>
</dbReference>
<protein>
    <submittedName>
        <fullName evidence="1">HAD superfamily hydrolase</fullName>
    </submittedName>
</protein>
<dbReference type="NCBIfam" id="TIGR01484">
    <property type="entry name" value="HAD-SF-IIB"/>
    <property type="match status" value="1"/>
</dbReference>
<dbReference type="InterPro" id="IPR023214">
    <property type="entry name" value="HAD_sf"/>
</dbReference>
<dbReference type="EMBL" id="CP005074">
    <property type="protein sequence ID" value="AGR40842.1"/>
    <property type="molecule type" value="Genomic_DNA"/>
</dbReference>
<dbReference type="Gene3D" id="3.40.50.1000">
    <property type="entry name" value="HAD superfamily/HAD-like"/>
    <property type="match status" value="1"/>
</dbReference>
<dbReference type="OrthoDB" id="9810101at2"/>
<dbReference type="HOGENOM" id="CLU_044146_3_1_14"/>
<dbReference type="eggNOG" id="COG0561">
    <property type="taxonomic scope" value="Bacteria"/>
</dbReference>
<reference evidence="1 2" key="1">
    <citation type="journal article" date="2013" name="Genome Biol. Evol.">
        <title>Comparison of metabolic capacities and inference of gene content evolution in mosquito-associated Spiroplasma diminutum and S. taiwanense.</title>
        <authorList>
            <person name="Lo W.S."/>
            <person name="Ku C."/>
            <person name="Chen L.L."/>
            <person name="Chang T.H."/>
            <person name="Kuo C.H."/>
        </authorList>
    </citation>
    <scope>NUCLEOTIDE SEQUENCE [LARGE SCALE GENOMIC DNA]</scope>
    <source>
        <strain evidence="1">CT-1</strain>
    </source>
</reference>
<dbReference type="SFLD" id="SFLDS00003">
    <property type="entry name" value="Haloacid_Dehalogenase"/>
    <property type="match status" value="1"/>
</dbReference>
<evidence type="ECO:0000313" key="1">
    <source>
        <dbReference type="EMBL" id="AGR40842.1"/>
    </source>
</evidence>
<dbReference type="AlphaFoldDB" id="S5LYT1"/>
<organism evidence="1 2">
    <name type="scientific">Spiroplasma taiwanense CT-1</name>
    <dbReference type="NCBI Taxonomy" id="1276220"/>
    <lineage>
        <taxon>Bacteria</taxon>
        <taxon>Bacillati</taxon>
        <taxon>Mycoplasmatota</taxon>
        <taxon>Mollicutes</taxon>
        <taxon>Entomoplasmatales</taxon>
        <taxon>Spiroplasmataceae</taxon>
        <taxon>Spiroplasma</taxon>
    </lineage>
</organism>
<dbReference type="STRING" id="1276220.STAIW_v1c01650"/>
<dbReference type="PANTHER" id="PTHR10000">
    <property type="entry name" value="PHOSPHOSERINE PHOSPHATASE"/>
    <property type="match status" value="1"/>
</dbReference>
<dbReference type="PANTHER" id="PTHR10000:SF8">
    <property type="entry name" value="HAD SUPERFAMILY HYDROLASE-LIKE, TYPE 3"/>
    <property type="match status" value="1"/>
</dbReference>
<gene>
    <name evidence="1" type="ORF">STAIW_v1c01650</name>
</gene>
<dbReference type="Proteomes" id="UP000014984">
    <property type="component" value="Chromosome"/>
</dbReference>
<dbReference type="Gene3D" id="3.30.1240.10">
    <property type="match status" value="1"/>
</dbReference>
<keyword evidence="1" id="KW-0378">Hydrolase</keyword>
<dbReference type="InterPro" id="IPR036412">
    <property type="entry name" value="HAD-like_sf"/>
</dbReference>
<dbReference type="InterPro" id="IPR000150">
    <property type="entry name" value="Cof"/>
</dbReference>
<dbReference type="NCBIfam" id="TIGR00099">
    <property type="entry name" value="Cof-subfamily"/>
    <property type="match status" value="1"/>
</dbReference>
<dbReference type="KEGG" id="stai:STAIW_v1c01650"/>
<dbReference type="GO" id="GO:0005829">
    <property type="term" value="C:cytosol"/>
    <property type="evidence" value="ECO:0007669"/>
    <property type="project" value="TreeGrafter"/>
</dbReference>
<dbReference type="GO" id="GO:0000287">
    <property type="term" value="F:magnesium ion binding"/>
    <property type="evidence" value="ECO:0007669"/>
    <property type="project" value="TreeGrafter"/>
</dbReference>